<comment type="caution">
    <text evidence="2">The sequence shown here is derived from an EMBL/GenBank/DDBJ whole genome shotgun (WGS) entry which is preliminary data.</text>
</comment>
<reference evidence="2" key="2">
    <citation type="submission" date="2024-02" db="EMBL/GenBank/DDBJ databases">
        <authorList>
            <person name="Prathaban M."/>
            <person name="Mythili R."/>
            <person name="Sharmila Devi N."/>
            <person name="Sobanaa M."/>
            <person name="Prathiviraj R."/>
            <person name="Selvin J."/>
        </authorList>
    </citation>
    <scope>NUCLEOTIDE SEQUENCE</scope>
    <source>
        <strain evidence="2">MP1014</strain>
    </source>
</reference>
<gene>
    <name evidence="2" type="ORF">V5O49_00245</name>
</gene>
<dbReference type="Proteomes" id="UP001310387">
    <property type="component" value="Unassembled WGS sequence"/>
</dbReference>
<feature type="region of interest" description="Disordered" evidence="1">
    <location>
        <begin position="79"/>
        <end position="99"/>
    </location>
</feature>
<reference evidence="2" key="1">
    <citation type="journal article" date="2024" name="Antonie Van Leeuwenhoek">
        <title>Isoptericola haloaureus sp. nov., a dimorphic actinobacterium isolated from mangrove sediments of southeast India, implicating biosaline agricultural significance through nitrogen fixation and salt tolerance genes.</title>
        <authorList>
            <person name="Prathaban M."/>
            <person name="Prathiviraj R."/>
            <person name="Ravichandran M."/>
            <person name="Natarajan S.D."/>
            <person name="Sobanaa M."/>
            <person name="Hari Krishna Kumar S."/>
            <person name="Chandrasekar V."/>
            <person name="Selvin J."/>
        </authorList>
    </citation>
    <scope>NUCLEOTIDE SEQUENCE</scope>
    <source>
        <strain evidence="2">MP1014</strain>
    </source>
</reference>
<feature type="non-terminal residue" evidence="2">
    <location>
        <position position="99"/>
    </location>
</feature>
<name>A0ABU7Z247_9MICO</name>
<organism evidence="2 3">
    <name type="scientific">Isoptericola haloaureus</name>
    <dbReference type="NCBI Taxonomy" id="1542902"/>
    <lineage>
        <taxon>Bacteria</taxon>
        <taxon>Bacillati</taxon>
        <taxon>Actinomycetota</taxon>
        <taxon>Actinomycetes</taxon>
        <taxon>Micrococcales</taxon>
        <taxon>Promicromonosporaceae</taxon>
        <taxon>Isoptericola</taxon>
    </lineage>
</organism>
<dbReference type="EMBL" id="JBAGLP010000076">
    <property type="protein sequence ID" value="MEG3613549.1"/>
    <property type="molecule type" value="Genomic_DNA"/>
</dbReference>
<sequence length="99" mass="9232">MTAGLTSVRVHAGGLVAVRGAGGTVVVLAATPERPGAGADDAAGAVVVLEGLLGTGARGAARGLGGAVASALVSRCAGGVKSAGPERREPADFTPTASG</sequence>
<protein>
    <submittedName>
        <fullName evidence="2">Uncharacterized protein</fullName>
    </submittedName>
</protein>
<accession>A0ABU7Z247</accession>
<proteinExistence type="predicted"/>
<evidence type="ECO:0000313" key="3">
    <source>
        <dbReference type="Proteomes" id="UP001310387"/>
    </source>
</evidence>
<evidence type="ECO:0000313" key="2">
    <source>
        <dbReference type="EMBL" id="MEG3613549.1"/>
    </source>
</evidence>
<keyword evidence="3" id="KW-1185">Reference proteome</keyword>
<evidence type="ECO:0000256" key="1">
    <source>
        <dbReference type="SAM" id="MobiDB-lite"/>
    </source>
</evidence>